<evidence type="ECO:0000313" key="1">
    <source>
        <dbReference type="EMBL" id="OGK40408.1"/>
    </source>
</evidence>
<evidence type="ECO:0000313" key="2">
    <source>
        <dbReference type="Proteomes" id="UP000179270"/>
    </source>
</evidence>
<proteinExistence type="predicted"/>
<organism evidence="1 2">
    <name type="scientific">Candidatus Roizmanbacteria bacterium RIFCSPLOWO2_01_FULL_35_13</name>
    <dbReference type="NCBI Taxonomy" id="1802055"/>
    <lineage>
        <taxon>Bacteria</taxon>
        <taxon>Candidatus Roizmaniibacteriota</taxon>
    </lineage>
</organism>
<protein>
    <submittedName>
        <fullName evidence="1">Uncharacterized protein</fullName>
    </submittedName>
</protein>
<sequence>MQIFTDEFRNFIKKTVICSWRGHKKGNWAEVYWAVAHSSGYQSKFCKVCNKELETTRKEHPWLN</sequence>
<dbReference type="Proteomes" id="UP000179270">
    <property type="component" value="Unassembled WGS sequence"/>
</dbReference>
<name>A0A1F7IAM3_9BACT</name>
<dbReference type="EMBL" id="MGAF01000033">
    <property type="protein sequence ID" value="OGK40408.1"/>
    <property type="molecule type" value="Genomic_DNA"/>
</dbReference>
<reference evidence="1 2" key="1">
    <citation type="journal article" date="2016" name="Nat. Commun.">
        <title>Thousands of microbial genomes shed light on interconnected biogeochemical processes in an aquifer system.</title>
        <authorList>
            <person name="Anantharaman K."/>
            <person name="Brown C.T."/>
            <person name="Hug L.A."/>
            <person name="Sharon I."/>
            <person name="Castelle C.J."/>
            <person name="Probst A.J."/>
            <person name="Thomas B.C."/>
            <person name="Singh A."/>
            <person name="Wilkins M.J."/>
            <person name="Karaoz U."/>
            <person name="Brodie E.L."/>
            <person name="Williams K.H."/>
            <person name="Hubbard S.S."/>
            <person name="Banfield J.F."/>
        </authorList>
    </citation>
    <scope>NUCLEOTIDE SEQUENCE [LARGE SCALE GENOMIC DNA]</scope>
</reference>
<gene>
    <name evidence="1" type="ORF">A3A74_01740</name>
</gene>
<comment type="caution">
    <text evidence="1">The sequence shown here is derived from an EMBL/GenBank/DDBJ whole genome shotgun (WGS) entry which is preliminary data.</text>
</comment>
<dbReference type="AlphaFoldDB" id="A0A1F7IAM3"/>
<accession>A0A1F7IAM3</accession>
<dbReference type="STRING" id="1802055.A3A74_01740"/>